<dbReference type="InterPro" id="IPR001091">
    <property type="entry name" value="RM_Methyltransferase"/>
</dbReference>
<dbReference type="InterPro" id="IPR002941">
    <property type="entry name" value="DNA_methylase_N4/N6"/>
</dbReference>
<dbReference type="GO" id="GO:0003677">
    <property type="term" value="F:DNA binding"/>
    <property type="evidence" value="ECO:0007669"/>
    <property type="project" value="InterPro"/>
</dbReference>
<protein>
    <recommendedName>
        <fullName evidence="3">Methyltransferase</fullName>
        <ecNumber evidence="3">2.1.1.-</ecNumber>
    </recommendedName>
</protein>
<evidence type="ECO:0000313" key="6">
    <source>
        <dbReference type="Proteomes" id="UP000018680"/>
    </source>
</evidence>
<comment type="similarity">
    <text evidence="3">Belongs to the N(4)/N(6)-methyltransferase family.</text>
</comment>
<dbReference type="RefSeq" id="WP_024266595.1">
    <property type="nucleotide sequence ID" value="NC_023035.1"/>
</dbReference>
<dbReference type="SUPFAM" id="SSF53335">
    <property type="entry name" value="S-adenosyl-L-methionine-dependent methyltransferases"/>
    <property type="match status" value="1"/>
</dbReference>
<dbReference type="eggNOG" id="COG0863">
    <property type="taxonomic scope" value="Bacteria"/>
</dbReference>
<dbReference type="Proteomes" id="UP000018680">
    <property type="component" value="Chromosome"/>
</dbReference>
<keyword evidence="6" id="KW-1185">Reference proteome</keyword>
<dbReference type="OrthoDB" id="9773571at2"/>
<evidence type="ECO:0000256" key="1">
    <source>
        <dbReference type="ARBA" id="ARBA00022603"/>
    </source>
</evidence>
<organism evidence="5 6">
    <name type="scientific">Salinispira pacifica</name>
    <dbReference type="NCBI Taxonomy" id="1307761"/>
    <lineage>
        <taxon>Bacteria</taxon>
        <taxon>Pseudomonadati</taxon>
        <taxon>Spirochaetota</taxon>
        <taxon>Spirochaetia</taxon>
        <taxon>Spirochaetales</taxon>
        <taxon>Spirochaetaceae</taxon>
        <taxon>Salinispira</taxon>
    </lineage>
</organism>
<dbReference type="KEGG" id="slr:L21SP2_0220"/>
<evidence type="ECO:0000259" key="4">
    <source>
        <dbReference type="Pfam" id="PF01555"/>
    </source>
</evidence>
<gene>
    <name evidence="5" type="ORF">L21SP2_0220</name>
</gene>
<dbReference type="Pfam" id="PF01555">
    <property type="entry name" value="N6_N4_Mtase"/>
    <property type="match status" value="1"/>
</dbReference>
<sequence>MKEALPRLDTSPELRSLLLPHCRLQPGEVWKDPRGRHVVAAGDARDPDFLKSLTQSPDFRSSPPVLALCDPPYNFKVGGRSSRQLFSGDREAYISFSESWVRSLLEVCAEDLNFYIWLGADQNDHFQPLPEFMLMMRQFEELRSRSFITMRNQRGYGTQKNWMSVRQELLYYTRGTPSFQPVYTQIPRILKGYYRNQRSNEQRSRNENIRPGNVWVDLQQVFYRLEENVPGAYAQKPLQAMERVILSSSNADDTVIDSFSHAGTTLLASERLERRCITLDIDPIFAEISIRRVEHYRREGKTGWQWESPFPEITLEDISQ</sequence>
<dbReference type="EMBL" id="CP006939">
    <property type="protein sequence ID" value="AHC13662.1"/>
    <property type="molecule type" value="Genomic_DNA"/>
</dbReference>
<evidence type="ECO:0000313" key="5">
    <source>
        <dbReference type="EMBL" id="AHC13662.1"/>
    </source>
</evidence>
<accession>V5WCZ6</accession>
<evidence type="ECO:0000256" key="3">
    <source>
        <dbReference type="RuleBase" id="RU362026"/>
    </source>
</evidence>
<dbReference type="STRING" id="1307761.L21SP2_0220"/>
<dbReference type="AlphaFoldDB" id="V5WCZ6"/>
<keyword evidence="1 5" id="KW-0489">Methyltransferase</keyword>
<feature type="domain" description="DNA methylase N-4/N-6" evidence="4">
    <location>
        <begin position="66"/>
        <end position="289"/>
    </location>
</feature>
<dbReference type="PRINTS" id="PR00508">
    <property type="entry name" value="S21N4MTFRASE"/>
</dbReference>
<dbReference type="EC" id="2.1.1.-" evidence="3"/>
<dbReference type="HOGENOM" id="CLU_885399_0_0_12"/>
<dbReference type="Gene3D" id="3.40.50.150">
    <property type="entry name" value="Vaccinia Virus protein VP39"/>
    <property type="match status" value="1"/>
</dbReference>
<proteinExistence type="inferred from homology"/>
<name>V5WCZ6_9SPIO</name>
<reference evidence="5 6" key="1">
    <citation type="journal article" date="2015" name="Stand. Genomic Sci.">
        <title>Complete genome sequence and description of Salinispira pacifica gen. nov., sp. nov., a novel spirochaete isolated form a hypersaline microbial mat.</title>
        <authorList>
            <person name="Ben Hania W."/>
            <person name="Joseph M."/>
            <person name="Schumann P."/>
            <person name="Bunk B."/>
            <person name="Fiebig A."/>
            <person name="Sproer C."/>
            <person name="Klenk H.P."/>
            <person name="Fardeau M.L."/>
            <person name="Spring S."/>
        </authorList>
    </citation>
    <scope>NUCLEOTIDE SEQUENCE [LARGE SCALE GENOMIC DNA]</scope>
    <source>
        <strain evidence="5 6">L21-RPul-D2</strain>
    </source>
</reference>
<keyword evidence="2 5" id="KW-0808">Transferase</keyword>
<dbReference type="GO" id="GO:0032259">
    <property type="term" value="P:methylation"/>
    <property type="evidence" value="ECO:0007669"/>
    <property type="project" value="UniProtKB-KW"/>
</dbReference>
<dbReference type="GO" id="GO:0008170">
    <property type="term" value="F:N-methyltransferase activity"/>
    <property type="evidence" value="ECO:0007669"/>
    <property type="project" value="InterPro"/>
</dbReference>
<dbReference type="InterPro" id="IPR029063">
    <property type="entry name" value="SAM-dependent_MTases_sf"/>
</dbReference>
<evidence type="ECO:0000256" key="2">
    <source>
        <dbReference type="ARBA" id="ARBA00022679"/>
    </source>
</evidence>
<dbReference type="REBASE" id="75957">
    <property type="entry name" value="M.SpaD2IV"/>
</dbReference>